<dbReference type="Proteomes" id="UP000186106">
    <property type="component" value="Unassembled WGS sequence"/>
</dbReference>
<reference evidence="1 2" key="1">
    <citation type="submission" date="2017-01" db="EMBL/GenBank/DDBJ databases">
        <authorList>
            <person name="Mah S.A."/>
            <person name="Swanson W.J."/>
            <person name="Moy G.W."/>
            <person name="Vacquier V.D."/>
        </authorList>
    </citation>
    <scope>NUCLEOTIDE SEQUENCE [LARGE SCALE GENOMIC DNA]</scope>
    <source>
        <strain evidence="1 2">DSM 16927</strain>
    </source>
</reference>
<proteinExistence type="predicted"/>
<dbReference type="AlphaFoldDB" id="A0A1N7HUB3"/>
<protein>
    <submittedName>
        <fullName evidence="1">Uncharacterized protein</fullName>
    </submittedName>
</protein>
<accession>A0A1N7HUB3</accession>
<evidence type="ECO:0000313" key="1">
    <source>
        <dbReference type="EMBL" id="SIS28348.1"/>
    </source>
</evidence>
<sequence length="45" mass="5194">MAVSIFETAIFIRNNIVKSISIKLQKLRIKKTVISLTVFWLSTIE</sequence>
<organism evidence="1 2">
    <name type="scientific">Chryseobacterium joostei</name>
    <dbReference type="NCBI Taxonomy" id="112234"/>
    <lineage>
        <taxon>Bacteria</taxon>
        <taxon>Pseudomonadati</taxon>
        <taxon>Bacteroidota</taxon>
        <taxon>Flavobacteriia</taxon>
        <taxon>Flavobacteriales</taxon>
        <taxon>Weeksellaceae</taxon>
        <taxon>Chryseobacterium group</taxon>
        <taxon>Chryseobacterium</taxon>
    </lineage>
</organism>
<dbReference type="EMBL" id="FTNZ01000001">
    <property type="protein sequence ID" value="SIS28348.1"/>
    <property type="molecule type" value="Genomic_DNA"/>
</dbReference>
<evidence type="ECO:0000313" key="2">
    <source>
        <dbReference type="Proteomes" id="UP000186106"/>
    </source>
</evidence>
<name>A0A1N7HUB3_9FLAO</name>
<gene>
    <name evidence="1" type="ORF">SAMN05421768_101249</name>
</gene>